<comment type="caution">
    <text evidence="6">The sequence shown here is derived from an EMBL/GenBank/DDBJ whole genome shotgun (WGS) entry which is preliminary data.</text>
</comment>
<reference evidence="6 7" key="1">
    <citation type="submission" date="2024-02" db="EMBL/GenBank/DDBJ databases">
        <title>Genome analysis and characterization of Microbaculum marinisediminis sp. nov., isolated from marine sediment.</title>
        <authorList>
            <person name="Du Z.-J."/>
            <person name="Ye Y.-Q."/>
            <person name="Zhang Z.-R."/>
            <person name="Yuan S.-M."/>
            <person name="Zhang X.-Y."/>
        </authorList>
    </citation>
    <scope>NUCLEOTIDE SEQUENCE [LARGE SCALE GENOMIC DNA]</scope>
    <source>
        <strain evidence="6 7">SDUM1044001</strain>
    </source>
</reference>
<organism evidence="6 7">
    <name type="scientific">Microbaculum marinum</name>
    <dbReference type="NCBI Taxonomy" id="1764581"/>
    <lineage>
        <taxon>Bacteria</taxon>
        <taxon>Pseudomonadati</taxon>
        <taxon>Pseudomonadota</taxon>
        <taxon>Alphaproteobacteria</taxon>
        <taxon>Hyphomicrobiales</taxon>
        <taxon>Tepidamorphaceae</taxon>
        <taxon>Microbaculum</taxon>
    </lineage>
</organism>
<dbReference type="AlphaFoldDB" id="A0AAW9RZT5"/>
<evidence type="ECO:0000256" key="1">
    <source>
        <dbReference type="ARBA" id="ARBA00005495"/>
    </source>
</evidence>
<keyword evidence="3" id="KW-0862">Zinc</keyword>
<dbReference type="InterPro" id="IPR011057">
    <property type="entry name" value="Mss4-like_sf"/>
</dbReference>
<dbReference type="GO" id="GO:0016846">
    <property type="term" value="F:carbon-sulfur lyase activity"/>
    <property type="evidence" value="ECO:0007669"/>
    <property type="project" value="InterPro"/>
</dbReference>
<evidence type="ECO:0000256" key="3">
    <source>
        <dbReference type="ARBA" id="ARBA00022833"/>
    </source>
</evidence>
<keyword evidence="4" id="KW-0456">Lyase</keyword>
<dbReference type="GO" id="GO:0046872">
    <property type="term" value="F:metal ion binding"/>
    <property type="evidence" value="ECO:0007669"/>
    <property type="project" value="UniProtKB-KW"/>
</dbReference>
<dbReference type="Gene3D" id="3.90.1590.10">
    <property type="entry name" value="glutathione-dependent formaldehyde- activating enzyme (gfa)"/>
    <property type="match status" value="1"/>
</dbReference>
<dbReference type="Proteomes" id="UP001378188">
    <property type="component" value="Unassembled WGS sequence"/>
</dbReference>
<feature type="domain" description="CENP-V/GFA" evidence="5">
    <location>
        <begin position="5"/>
        <end position="119"/>
    </location>
</feature>
<dbReference type="PANTHER" id="PTHR33337">
    <property type="entry name" value="GFA DOMAIN-CONTAINING PROTEIN"/>
    <property type="match status" value="1"/>
</dbReference>
<comment type="similarity">
    <text evidence="1">Belongs to the Gfa family.</text>
</comment>
<sequence>MSEAATGRCACGAVSYEARGPLRAVWFCHCESCRRQTGHHVAATSVRVEDLAVAGGANLAEWQATPHAVRRFCRICGSHLFWQGVGGDTVSIMAGSLDLPTGIRADRHIYVGEKGDYYDIADGLPQSTQR</sequence>
<keyword evidence="2" id="KW-0479">Metal-binding</keyword>
<protein>
    <submittedName>
        <fullName evidence="6">GFA family protein</fullName>
    </submittedName>
</protein>
<evidence type="ECO:0000256" key="2">
    <source>
        <dbReference type="ARBA" id="ARBA00022723"/>
    </source>
</evidence>
<proteinExistence type="inferred from homology"/>
<dbReference type="InterPro" id="IPR006913">
    <property type="entry name" value="CENP-V/GFA"/>
</dbReference>
<evidence type="ECO:0000313" key="7">
    <source>
        <dbReference type="Proteomes" id="UP001378188"/>
    </source>
</evidence>
<evidence type="ECO:0000256" key="4">
    <source>
        <dbReference type="ARBA" id="ARBA00023239"/>
    </source>
</evidence>
<gene>
    <name evidence="6" type="ORF">V3328_15605</name>
</gene>
<dbReference type="PANTHER" id="PTHR33337:SF40">
    <property type="entry name" value="CENP-V_GFA DOMAIN-CONTAINING PROTEIN-RELATED"/>
    <property type="match status" value="1"/>
</dbReference>
<keyword evidence="7" id="KW-1185">Reference proteome</keyword>
<accession>A0AAW9RZT5</accession>
<dbReference type="EMBL" id="JAZHOF010000006">
    <property type="protein sequence ID" value="MEJ8572916.1"/>
    <property type="molecule type" value="Genomic_DNA"/>
</dbReference>
<dbReference type="SUPFAM" id="SSF51316">
    <property type="entry name" value="Mss4-like"/>
    <property type="match status" value="1"/>
</dbReference>
<dbReference type="Pfam" id="PF04828">
    <property type="entry name" value="GFA"/>
    <property type="match status" value="1"/>
</dbReference>
<dbReference type="RefSeq" id="WP_340330611.1">
    <property type="nucleotide sequence ID" value="NZ_JAZHOF010000006.1"/>
</dbReference>
<dbReference type="PROSITE" id="PS51891">
    <property type="entry name" value="CENP_V_GFA"/>
    <property type="match status" value="1"/>
</dbReference>
<evidence type="ECO:0000313" key="6">
    <source>
        <dbReference type="EMBL" id="MEJ8572916.1"/>
    </source>
</evidence>
<name>A0AAW9RZT5_9HYPH</name>
<evidence type="ECO:0000259" key="5">
    <source>
        <dbReference type="PROSITE" id="PS51891"/>
    </source>
</evidence>